<dbReference type="InterPro" id="IPR010987">
    <property type="entry name" value="Glutathione-S-Trfase_C-like"/>
</dbReference>
<evidence type="ECO:0000313" key="4">
    <source>
        <dbReference type="Proteomes" id="UP001350748"/>
    </source>
</evidence>
<dbReference type="PANTHER" id="PTHR44051:SF21">
    <property type="entry name" value="GLUTATHIONE S-TRANSFERASE FAMILY PROTEIN"/>
    <property type="match status" value="1"/>
</dbReference>
<feature type="domain" description="GST N-terminal" evidence="1">
    <location>
        <begin position="3"/>
        <end position="84"/>
    </location>
</feature>
<accession>A0ABU7XK02</accession>
<dbReference type="SFLD" id="SFLDG01150">
    <property type="entry name" value="Main.1:_Beta-like"/>
    <property type="match status" value="1"/>
</dbReference>
<reference evidence="3 4" key="1">
    <citation type="submission" date="2024-02" db="EMBL/GenBank/DDBJ databases">
        <authorList>
            <person name="Grouzdev D."/>
        </authorList>
    </citation>
    <scope>NUCLEOTIDE SEQUENCE [LARGE SCALE GENOMIC DNA]</scope>
    <source>
        <strain evidence="3 4">9N</strain>
    </source>
</reference>
<evidence type="ECO:0000259" key="1">
    <source>
        <dbReference type="PROSITE" id="PS50404"/>
    </source>
</evidence>
<dbReference type="InterPro" id="IPR036282">
    <property type="entry name" value="Glutathione-S-Trfase_C_sf"/>
</dbReference>
<dbReference type="SFLD" id="SFLDS00019">
    <property type="entry name" value="Glutathione_Transferase_(cytos"/>
    <property type="match status" value="1"/>
</dbReference>
<keyword evidence="4" id="KW-1185">Reference proteome</keyword>
<protein>
    <submittedName>
        <fullName evidence="3">Glutathione S-transferase family protein</fullName>
    </submittedName>
</protein>
<dbReference type="Gene3D" id="1.20.1050.10">
    <property type="match status" value="1"/>
</dbReference>
<dbReference type="InterPro" id="IPR040079">
    <property type="entry name" value="Glutathione_S-Trfase"/>
</dbReference>
<dbReference type="SUPFAM" id="SSF47616">
    <property type="entry name" value="GST C-terminal domain-like"/>
    <property type="match status" value="1"/>
</dbReference>
<feature type="domain" description="GST C-terminal" evidence="2">
    <location>
        <begin position="90"/>
        <end position="213"/>
    </location>
</feature>
<name>A0ABU7XK02_9HYPH</name>
<dbReference type="InterPro" id="IPR036249">
    <property type="entry name" value="Thioredoxin-like_sf"/>
</dbReference>
<dbReference type="CDD" id="cd03046">
    <property type="entry name" value="GST_N_GTT1_like"/>
    <property type="match status" value="1"/>
</dbReference>
<evidence type="ECO:0000313" key="3">
    <source>
        <dbReference type="EMBL" id="MEF3367362.1"/>
    </source>
</evidence>
<dbReference type="SFLD" id="SFLDG00358">
    <property type="entry name" value="Main_(cytGST)"/>
    <property type="match status" value="1"/>
</dbReference>
<evidence type="ECO:0000259" key="2">
    <source>
        <dbReference type="PROSITE" id="PS50405"/>
    </source>
</evidence>
<dbReference type="SUPFAM" id="SSF52833">
    <property type="entry name" value="Thioredoxin-like"/>
    <property type="match status" value="1"/>
</dbReference>
<dbReference type="Proteomes" id="UP001350748">
    <property type="component" value="Unassembled WGS sequence"/>
</dbReference>
<dbReference type="Pfam" id="PF13410">
    <property type="entry name" value="GST_C_2"/>
    <property type="match status" value="1"/>
</dbReference>
<dbReference type="Gene3D" id="3.40.30.10">
    <property type="entry name" value="Glutaredoxin"/>
    <property type="match status" value="1"/>
</dbReference>
<organism evidence="3 4">
    <name type="scientific">Methylocystis borbori</name>
    <dbReference type="NCBI Taxonomy" id="3118750"/>
    <lineage>
        <taxon>Bacteria</taxon>
        <taxon>Pseudomonadati</taxon>
        <taxon>Pseudomonadota</taxon>
        <taxon>Alphaproteobacteria</taxon>
        <taxon>Hyphomicrobiales</taxon>
        <taxon>Methylocystaceae</taxon>
        <taxon>Methylocystis</taxon>
    </lineage>
</organism>
<dbReference type="PROSITE" id="PS50405">
    <property type="entry name" value="GST_CTER"/>
    <property type="match status" value="1"/>
</dbReference>
<dbReference type="Pfam" id="PF02798">
    <property type="entry name" value="GST_N"/>
    <property type="match status" value="1"/>
</dbReference>
<sequence length="215" mass="23823">MSDEEPILYYAPYTRASCVLTLLEELEAPYKLRVLNFELGEQRKPEYLAVNPMGKVPAIVHNGALVTELGAIFIYLADAFPQKKLAPPIGDPLRGPYLRWLVFYNSAFEPAVVDRSLKREPAPLRTSPYGDFESVMALIDAQLKDGPYLFGEHFTVADILWGVALRWTVGFGIVPATPQITAYYERIAARPSAARVAQTDDELLKVHQAAAAAGK</sequence>
<dbReference type="CDD" id="cd03207">
    <property type="entry name" value="GST_C_8"/>
    <property type="match status" value="1"/>
</dbReference>
<dbReference type="EMBL" id="JAZHYN010000039">
    <property type="protein sequence ID" value="MEF3367362.1"/>
    <property type="molecule type" value="Genomic_DNA"/>
</dbReference>
<dbReference type="PROSITE" id="PS50404">
    <property type="entry name" value="GST_NTER"/>
    <property type="match status" value="1"/>
</dbReference>
<dbReference type="PANTHER" id="PTHR44051">
    <property type="entry name" value="GLUTATHIONE S-TRANSFERASE-RELATED"/>
    <property type="match status" value="1"/>
</dbReference>
<dbReference type="InterPro" id="IPR004045">
    <property type="entry name" value="Glutathione_S-Trfase_N"/>
</dbReference>
<comment type="caution">
    <text evidence="3">The sequence shown here is derived from an EMBL/GenBank/DDBJ whole genome shotgun (WGS) entry which is preliminary data.</text>
</comment>
<gene>
    <name evidence="3" type="ORF">V3H18_12530</name>
</gene>
<proteinExistence type="predicted"/>